<dbReference type="PROSITE" id="PS50072">
    <property type="entry name" value="CSA_PPIASE_2"/>
    <property type="match status" value="1"/>
</dbReference>
<dbReference type="GO" id="GO:0006457">
    <property type="term" value="P:protein folding"/>
    <property type="evidence" value="ECO:0007669"/>
    <property type="project" value="TreeGrafter"/>
</dbReference>
<keyword evidence="1" id="KW-0413">Isomerase</keyword>
<dbReference type="EMBL" id="HBHX01019954">
    <property type="protein sequence ID" value="CAE0110459.1"/>
    <property type="molecule type" value="Transcribed_RNA"/>
</dbReference>
<dbReference type="GO" id="GO:0003755">
    <property type="term" value="F:peptidyl-prolyl cis-trans isomerase activity"/>
    <property type="evidence" value="ECO:0007669"/>
    <property type="project" value="UniProtKB-UniRule"/>
</dbReference>
<dbReference type="EC" id="5.2.1.8" evidence="1"/>
<sequence>MCQGGDFTDFRGTGGESIYGRKFEDENLTLKHTTIGLLSMANSGPDSNGSQFFITTAPCPWLDGKHVVFGEVTDGFDTLGKIEAIGSKSGAVAQRVLIEDCGQL</sequence>
<dbReference type="SUPFAM" id="SSF50891">
    <property type="entry name" value="Cyclophilin-like"/>
    <property type="match status" value="1"/>
</dbReference>
<dbReference type="Pfam" id="PF00160">
    <property type="entry name" value="Pro_isomerase"/>
    <property type="match status" value="1"/>
</dbReference>
<feature type="domain" description="PPIase cyclophilin-type" evidence="2">
    <location>
        <begin position="1"/>
        <end position="103"/>
    </location>
</feature>
<dbReference type="AlphaFoldDB" id="A0A7S3AQJ7"/>
<reference evidence="3" key="1">
    <citation type="submission" date="2021-01" db="EMBL/GenBank/DDBJ databases">
        <authorList>
            <person name="Corre E."/>
            <person name="Pelletier E."/>
            <person name="Niang G."/>
            <person name="Scheremetjew M."/>
            <person name="Finn R."/>
            <person name="Kale V."/>
            <person name="Holt S."/>
            <person name="Cochrane G."/>
            <person name="Meng A."/>
            <person name="Brown T."/>
            <person name="Cohen L."/>
        </authorList>
    </citation>
    <scope>NUCLEOTIDE SEQUENCE</scope>
    <source>
        <strain evidence="3">CCMP281</strain>
    </source>
</reference>
<dbReference type="Gene3D" id="2.40.100.10">
    <property type="entry name" value="Cyclophilin-like"/>
    <property type="match status" value="1"/>
</dbReference>
<dbReference type="PANTHER" id="PTHR11071:SF561">
    <property type="entry name" value="PEPTIDYL-PROLYL CIS-TRANS ISOMERASE D-RELATED"/>
    <property type="match status" value="1"/>
</dbReference>
<evidence type="ECO:0000256" key="1">
    <source>
        <dbReference type="RuleBase" id="RU363019"/>
    </source>
</evidence>
<dbReference type="InterPro" id="IPR002130">
    <property type="entry name" value="Cyclophilin-type_PPIase_dom"/>
</dbReference>
<comment type="catalytic activity">
    <reaction evidence="1">
        <text>[protein]-peptidylproline (omega=180) = [protein]-peptidylproline (omega=0)</text>
        <dbReference type="Rhea" id="RHEA:16237"/>
        <dbReference type="Rhea" id="RHEA-COMP:10747"/>
        <dbReference type="Rhea" id="RHEA-COMP:10748"/>
        <dbReference type="ChEBI" id="CHEBI:83833"/>
        <dbReference type="ChEBI" id="CHEBI:83834"/>
        <dbReference type="EC" id="5.2.1.8"/>
    </reaction>
</comment>
<keyword evidence="1" id="KW-0697">Rotamase</keyword>
<dbReference type="GO" id="GO:0016018">
    <property type="term" value="F:cyclosporin A binding"/>
    <property type="evidence" value="ECO:0007669"/>
    <property type="project" value="TreeGrafter"/>
</dbReference>
<gene>
    <name evidence="3" type="ORF">HERI1096_LOCUS11119</name>
</gene>
<accession>A0A7S3AQJ7</accession>
<protein>
    <recommendedName>
        <fullName evidence="1">Peptidyl-prolyl cis-trans isomerase</fullName>
        <shortName evidence="1">PPIase</shortName>
        <ecNumber evidence="1">5.2.1.8</ecNumber>
    </recommendedName>
</protein>
<organism evidence="3">
    <name type="scientific">Haptolina ericina</name>
    <dbReference type="NCBI Taxonomy" id="156174"/>
    <lineage>
        <taxon>Eukaryota</taxon>
        <taxon>Haptista</taxon>
        <taxon>Haptophyta</taxon>
        <taxon>Prymnesiophyceae</taxon>
        <taxon>Prymnesiales</taxon>
        <taxon>Prymnesiaceae</taxon>
        <taxon>Haptolina</taxon>
    </lineage>
</organism>
<evidence type="ECO:0000313" key="3">
    <source>
        <dbReference type="EMBL" id="CAE0110459.1"/>
    </source>
</evidence>
<dbReference type="InterPro" id="IPR029000">
    <property type="entry name" value="Cyclophilin-like_dom_sf"/>
</dbReference>
<evidence type="ECO:0000259" key="2">
    <source>
        <dbReference type="PROSITE" id="PS50072"/>
    </source>
</evidence>
<name>A0A7S3AQJ7_9EUKA</name>
<proteinExistence type="inferred from homology"/>
<comment type="similarity">
    <text evidence="1">Belongs to the cyclophilin-type PPIase family.</text>
</comment>
<dbReference type="GO" id="GO:0005739">
    <property type="term" value="C:mitochondrion"/>
    <property type="evidence" value="ECO:0007669"/>
    <property type="project" value="TreeGrafter"/>
</dbReference>
<comment type="function">
    <text evidence="1">PPIases accelerate the folding of proteins. It catalyzes the cis-trans isomerization of proline imidic peptide bonds in oligopeptides.</text>
</comment>
<dbReference type="PRINTS" id="PR00153">
    <property type="entry name" value="CSAPPISMRASE"/>
</dbReference>
<dbReference type="PANTHER" id="PTHR11071">
    <property type="entry name" value="PEPTIDYL-PROLYL CIS-TRANS ISOMERASE"/>
    <property type="match status" value="1"/>
</dbReference>